<comment type="caution">
    <text evidence="1">The sequence shown here is derived from an EMBL/GenBank/DDBJ whole genome shotgun (WGS) entry which is preliminary data.</text>
</comment>
<dbReference type="Proteomes" id="UP000014617">
    <property type="component" value="Unassembled WGS sequence"/>
</dbReference>
<proteinExistence type="predicted"/>
<organism evidence="1 2">
    <name type="scientific">Microcystis aeruginosa SPC777</name>
    <dbReference type="NCBI Taxonomy" id="482300"/>
    <lineage>
        <taxon>Bacteria</taxon>
        <taxon>Bacillati</taxon>
        <taxon>Cyanobacteriota</taxon>
        <taxon>Cyanophyceae</taxon>
        <taxon>Oscillatoriophycideae</taxon>
        <taxon>Chroococcales</taxon>
        <taxon>Microcystaceae</taxon>
        <taxon>Microcystis</taxon>
    </lineage>
</organism>
<name>S3J303_MICAE</name>
<protein>
    <submittedName>
        <fullName evidence="1">Uncharacterized protein</fullName>
    </submittedName>
</protein>
<reference evidence="1 2" key="1">
    <citation type="journal article" date="2013" name="Genome Announc.">
        <title>Draft Genome Sequence of the Brazilian Toxic Bloom-Forming Cyanobacterium Microcystis aeruginosa Strain SPC777.</title>
        <authorList>
            <person name="Fiore M.F."/>
            <person name="Alvarenga D.O."/>
            <person name="Varani A.M."/>
            <person name="Hoff-Risseti C."/>
            <person name="Crespim E."/>
            <person name="Ramos R.T."/>
            <person name="Silva A."/>
            <person name="Schaker P.D."/>
            <person name="Heck K."/>
            <person name="Rigonato J."/>
            <person name="Schneider M.P."/>
        </authorList>
    </citation>
    <scope>NUCLEOTIDE SEQUENCE [LARGE SCALE GENOMIC DNA]</scope>
    <source>
        <strain evidence="2">SPC 777</strain>
    </source>
</reference>
<accession>S3J303</accession>
<dbReference type="EMBL" id="ASZQ01000250">
    <property type="protein sequence ID" value="EPF19580.1"/>
    <property type="molecule type" value="Genomic_DNA"/>
</dbReference>
<gene>
    <name evidence="1" type="ORF">MAESPC_03786</name>
</gene>
<evidence type="ECO:0000313" key="1">
    <source>
        <dbReference type="EMBL" id="EPF19580.1"/>
    </source>
</evidence>
<dbReference type="AlphaFoldDB" id="S3J303"/>
<sequence>MTMALIGVLVKYSPKIPPARAKGTVNIITKGSMSELYWTAMTTKTKNTDKPANKPKEP</sequence>
<evidence type="ECO:0000313" key="2">
    <source>
        <dbReference type="Proteomes" id="UP000014617"/>
    </source>
</evidence>